<dbReference type="AlphaFoldDB" id="A0A6G5AIR1"/>
<name>A0A6G5AIR1_RHIMP</name>
<accession>A0A6G5AIR1</accession>
<dbReference type="EMBL" id="GIKN01007664">
    <property type="protein sequence ID" value="NIE49937.1"/>
    <property type="molecule type" value="Transcribed_RNA"/>
</dbReference>
<proteinExistence type="predicted"/>
<reference evidence="1" key="1">
    <citation type="submission" date="2020-03" db="EMBL/GenBank/DDBJ databases">
        <title>A transcriptome and proteome of the tick Rhipicephalus microplus shaped by the genetic composition of its hosts and developmental stage.</title>
        <authorList>
            <person name="Garcia G.R."/>
            <person name="Ribeiro J.M.C."/>
            <person name="Maruyama S.R."/>
            <person name="Gardinasse L.G."/>
            <person name="Nelson K."/>
            <person name="Ferreira B.R."/>
            <person name="Andrade T.G."/>
            <person name="Santos I.K.F.M."/>
        </authorList>
    </citation>
    <scope>NUCLEOTIDE SEQUENCE</scope>
    <source>
        <strain evidence="1">NSGR</strain>
        <tissue evidence="1">Salivary glands</tissue>
    </source>
</reference>
<evidence type="ECO:0000313" key="1">
    <source>
        <dbReference type="EMBL" id="NIE49937.1"/>
    </source>
</evidence>
<sequence>MNYGTDYLQWALLCTELGSAFLLALNSCRPTAGFKYFVMLFSTAPAANQGHLKPAEGNGKLQCVPHESHSCSLDSRNMHCEDLYADACAWLCHKALLEVLLHSYHAITLPV</sequence>
<organism evidence="1">
    <name type="scientific">Rhipicephalus microplus</name>
    <name type="common">Cattle tick</name>
    <name type="synonym">Boophilus microplus</name>
    <dbReference type="NCBI Taxonomy" id="6941"/>
    <lineage>
        <taxon>Eukaryota</taxon>
        <taxon>Metazoa</taxon>
        <taxon>Ecdysozoa</taxon>
        <taxon>Arthropoda</taxon>
        <taxon>Chelicerata</taxon>
        <taxon>Arachnida</taxon>
        <taxon>Acari</taxon>
        <taxon>Parasitiformes</taxon>
        <taxon>Ixodida</taxon>
        <taxon>Ixodoidea</taxon>
        <taxon>Ixodidae</taxon>
        <taxon>Rhipicephalinae</taxon>
        <taxon>Rhipicephalus</taxon>
        <taxon>Boophilus</taxon>
    </lineage>
</organism>
<protein>
    <submittedName>
        <fullName evidence="1">Uncharacterized protein</fullName>
    </submittedName>
</protein>